<sequence>MLSAGTLQVTAFNTESGFDFFYVGSARYDGTSGPNNVAVTAGTTLRFTTDGSVTRSGWYICLSMPSPPPPSSPPASPSPPPALPPPVPPPPFPLPAHLRLAHRLLPVPL</sequence>
<protein>
    <recommendedName>
        <fullName evidence="4">CUB domain-containing protein</fullName>
    </recommendedName>
</protein>
<evidence type="ECO:0008006" key="4">
    <source>
        <dbReference type="Google" id="ProtNLM"/>
    </source>
</evidence>
<accession>A0AAE0C7B5</accession>
<feature type="region of interest" description="Disordered" evidence="1">
    <location>
        <begin position="66"/>
        <end position="92"/>
    </location>
</feature>
<gene>
    <name evidence="2" type="ORF">CYMTET_41555</name>
</gene>
<evidence type="ECO:0000313" key="3">
    <source>
        <dbReference type="Proteomes" id="UP001190700"/>
    </source>
</evidence>
<dbReference type="EMBL" id="LGRX02027642">
    <property type="protein sequence ID" value="KAK3249004.1"/>
    <property type="molecule type" value="Genomic_DNA"/>
</dbReference>
<name>A0AAE0C7B5_9CHLO</name>
<dbReference type="Proteomes" id="UP001190700">
    <property type="component" value="Unassembled WGS sequence"/>
</dbReference>
<proteinExistence type="predicted"/>
<reference evidence="2 3" key="1">
    <citation type="journal article" date="2015" name="Genome Biol. Evol.">
        <title>Comparative Genomics of a Bacterivorous Green Alga Reveals Evolutionary Causalities and Consequences of Phago-Mixotrophic Mode of Nutrition.</title>
        <authorList>
            <person name="Burns J.A."/>
            <person name="Paasch A."/>
            <person name="Narechania A."/>
            <person name="Kim E."/>
        </authorList>
    </citation>
    <scope>NUCLEOTIDE SEQUENCE [LARGE SCALE GENOMIC DNA]</scope>
    <source>
        <strain evidence="2 3">PLY_AMNH</strain>
    </source>
</reference>
<organism evidence="2 3">
    <name type="scientific">Cymbomonas tetramitiformis</name>
    <dbReference type="NCBI Taxonomy" id="36881"/>
    <lineage>
        <taxon>Eukaryota</taxon>
        <taxon>Viridiplantae</taxon>
        <taxon>Chlorophyta</taxon>
        <taxon>Pyramimonadophyceae</taxon>
        <taxon>Pyramimonadales</taxon>
        <taxon>Pyramimonadaceae</taxon>
        <taxon>Cymbomonas</taxon>
    </lineage>
</organism>
<dbReference type="AlphaFoldDB" id="A0AAE0C7B5"/>
<evidence type="ECO:0000313" key="2">
    <source>
        <dbReference type="EMBL" id="KAK3249004.1"/>
    </source>
</evidence>
<keyword evidence="3" id="KW-1185">Reference proteome</keyword>
<comment type="caution">
    <text evidence="2">The sequence shown here is derived from an EMBL/GenBank/DDBJ whole genome shotgun (WGS) entry which is preliminary data.</text>
</comment>
<evidence type="ECO:0000256" key="1">
    <source>
        <dbReference type="SAM" id="MobiDB-lite"/>
    </source>
</evidence>